<dbReference type="Proteomes" id="UP001183607">
    <property type="component" value="Unassembled WGS sequence"/>
</dbReference>
<dbReference type="PANTHER" id="PTHR43194">
    <property type="entry name" value="HYDROLASE ALPHA/BETA FOLD FAMILY"/>
    <property type="match status" value="1"/>
</dbReference>
<dbReference type="Pfam" id="PF12697">
    <property type="entry name" value="Abhydrolase_6"/>
    <property type="match status" value="1"/>
</dbReference>
<feature type="domain" description="AB hydrolase-1" evidence="1">
    <location>
        <begin position="38"/>
        <end position="280"/>
    </location>
</feature>
<evidence type="ECO:0000313" key="3">
    <source>
        <dbReference type="Proteomes" id="UP001183607"/>
    </source>
</evidence>
<dbReference type="InterPro" id="IPR050228">
    <property type="entry name" value="Carboxylesterase_BioH"/>
</dbReference>
<dbReference type="PANTHER" id="PTHR43194:SF2">
    <property type="entry name" value="PEROXISOMAL MEMBRANE PROTEIN LPX1"/>
    <property type="match status" value="1"/>
</dbReference>
<dbReference type="PRINTS" id="PR00111">
    <property type="entry name" value="ABHYDROLASE"/>
</dbReference>
<dbReference type="PRINTS" id="PR00412">
    <property type="entry name" value="EPOXHYDRLASE"/>
</dbReference>
<dbReference type="EMBL" id="JAVRER010000034">
    <property type="protein sequence ID" value="MDT0417884.1"/>
    <property type="molecule type" value="Genomic_DNA"/>
</dbReference>
<dbReference type="AlphaFoldDB" id="A0ABD5E910"/>
<dbReference type="SUPFAM" id="SSF53474">
    <property type="entry name" value="alpha/beta-Hydrolases"/>
    <property type="match status" value="1"/>
</dbReference>
<evidence type="ECO:0000259" key="1">
    <source>
        <dbReference type="Pfam" id="PF12697"/>
    </source>
</evidence>
<reference evidence="3" key="1">
    <citation type="submission" date="2023-07" db="EMBL/GenBank/DDBJ databases">
        <title>30 novel species of actinomycetes from the DSMZ collection.</title>
        <authorList>
            <person name="Nouioui I."/>
        </authorList>
    </citation>
    <scope>NUCLEOTIDE SEQUENCE [LARGE SCALE GENOMIC DNA]</scope>
    <source>
        <strain evidence="3">DSM 41982</strain>
    </source>
</reference>
<dbReference type="RefSeq" id="WP_093853527.1">
    <property type="nucleotide sequence ID" value="NZ_JAVRER010000034.1"/>
</dbReference>
<dbReference type="InterPro" id="IPR029058">
    <property type="entry name" value="AB_hydrolase_fold"/>
</dbReference>
<evidence type="ECO:0000313" key="2">
    <source>
        <dbReference type="EMBL" id="MDT0417884.1"/>
    </source>
</evidence>
<protein>
    <submittedName>
        <fullName evidence="2">Alpha/beta hydrolase</fullName>
    </submittedName>
</protein>
<sequence>MNRPALPDPGAFSAAPTSYVSIDNGRIAYESTGDGPLIVLSHGIGDLRQSYRFLAPLLAAAGYRVVAADLRGHGDSSTGWASISRSDVASDLLALVRHLGGPAVLVGQSLSGGAATIAAARAPELISSVVELNPFTRVPKTDLGAMLRVRRYRRGGLLMGATVAFRSLGMWLRYLNAAYPAKPADWAEYTAALRAKLSEPERMGQFLLTVKTNGADAEAELAHVTVPVLVVMGSADPDFPDPAAEGAAIVAALPPGTGTLEVVEGAGHYLHAERPAETAALITRFLASHARA</sequence>
<accession>A0ABD5E910</accession>
<name>A0ABD5E910_9ACTN</name>
<gene>
    <name evidence="2" type="ORF">RM574_20590</name>
</gene>
<keyword evidence="2" id="KW-0378">Hydrolase</keyword>
<organism evidence="2 3">
    <name type="scientific">Streptomyces evansiae</name>
    <dbReference type="NCBI Taxonomy" id="3075535"/>
    <lineage>
        <taxon>Bacteria</taxon>
        <taxon>Bacillati</taxon>
        <taxon>Actinomycetota</taxon>
        <taxon>Actinomycetes</taxon>
        <taxon>Kitasatosporales</taxon>
        <taxon>Streptomycetaceae</taxon>
        <taxon>Streptomyces</taxon>
    </lineage>
</organism>
<dbReference type="InterPro" id="IPR000073">
    <property type="entry name" value="AB_hydrolase_1"/>
</dbReference>
<comment type="caution">
    <text evidence="2">The sequence shown here is derived from an EMBL/GenBank/DDBJ whole genome shotgun (WGS) entry which is preliminary data.</text>
</comment>
<proteinExistence type="predicted"/>
<dbReference type="InterPro" id="IPR000639">
    <property type="entry name" value="Epox_hydrolase-like"/>
</dbReference>
<dbReference type="Gene3D" id="3.40.50.1820">
    <property type="entry name" value="alpha/beta hydrolase"/>
    <property type="match status" value="1"/>
</dbReference>
<dbReference type="GO" id="GO:0016787">
    <property type="term" value="F:hydrolase activity"/>
    <property type="evidence" value="ECO:0007669"/>
    <property type="project" value="UniProtKB-KW"/>
</dbReference>